<dbReference type="GO" id="GO:0046872">
    <property type="term" value="F:metal ion binding"/>
    <property type="evidence" value="ECO:0007669"/>
    <property type="project" value="UniProtKB-KW"/>
</dbReference>
<evidence type="ECO:0000259" key="5">
    <source>
        <dbReference type="PROSITE" id="PS51296"/>
    </source>
</evidence>
<keyword evidence="1" id="KW-0001">2Fe-2S</keyword>
<keyword evidence="2" id="KW-0479">Metal-binding</keyword>
<dbReference type="InterPro" id="IPR017941">
    <property type="entry name" value="Rieske_2Fe-2S"/>
</dbReference>
<gene>
    <name evidence="6" type="ORF">AAG747_10765</name>
</gene>
<evidence type="ECO:0000256" key="4">
    <source>
        <dbReference type="ARBA" id="ARBA00023014"/>
    </source>
</evidence>
<reference evidence="6 7" key="1">
    <citation type="submission" date="2024-04" db="EMBL/GenBank/DDBJ databases">
        <title>Novel genus in family Flammeovirgaceae.</title>
        <authorList>
            <person name="Nguyen T.H."/>
            <person name="Vuong T.Q."/>
            <person name="Le H."/>
            <person name="Kim S.-G."/>
        </authorList>
    </citation>
    <scope>NUCLEOTIDE SEQUENCE [LARGE SCALE GENOMIC DNA]</scope>
    <source>
        <strain evidence="6 7">JCM 23209</strain>
    </source>
</reference>
<evidence type="ECO:0000256" key="3">
    <source>
        <dbReference type="ARBA" id="ARBA00023004"/>
    </source>
</evidence>
<evidence type="ECO:0000313" key="7">
    <source>
        <dbReference type="Proteomes" id="UP001403385"/>
    </source>
</evidence>
<dbReference type="AlphaFoldDB" id="A0AAW9S4C3"/>
<dbReference type="Pfam" id="PF00355">
    <property type="entry name" value="Rieske"/>
    <property type="match status" value="1"/>
</dbReference>
<dbReference type="PANTHER" id="PTHR21496:SF25">
    <property type="entry name" value="RIESKE DOMAIN-CONTAINING PROTEIN"/>
    <property type="match status" value="1"/>
</dbReference>
<dbReference type="GO" id="GO:0051537">
    <property type="term" value="F:2 iron, 2 sulfur cluster binding"/>
    <property type="evidence" value="ECO:0007669"/>
    <property type="project" value="UniProtKB-KW"/>
</dbReference>
<keyword evidence="4" id="KW-0411">Iron-sulfur</keyword>
<evidence type="ECO:0000256" key="1">
    <source>
        <dbReference type="ARBA" id="ARBA00022714"/>
    </source>
</evidence>
<protein>
    <submittedName>
        <fullName evidence="6">Rieske (2Fe-2S) protein</fullName>
    </submittedName>
</protein>
<dbReference type="CDD" id="cd03467">
    <property type="entry name" value="Rieske"/>
    <property type="match status" value="1"/>
</dbReference>
<evidence type="ECO:0000256" key="2">
    <source>
        <dbReference type="ARBA" id="ARBA00022723"/>
    </source>
</evidence>
<comment type="caution">
    <text evidence="6">The sequence shown here is derived from an EMBL/GenBank/DDBJ whole genome shotgun (WGS) entry which is preliminary data.</text>
</comment>
<dbReference type="EMBL" id="JBDKWZ010000005">
    <property type="protein sequence ID" value="MEN7548392.1"/>
    <property type="molecule type" value="Genomic_DNA"/>
</dbReference>
<dbReference type="RefSeq" id="WP_346821171.1">
    <property type="nucleotide sequence ID" value="NZ_JBDKWZ010000005.1"/>
</dbReference>
<dbReference type="Proteomes" id="UP001403385">
    <property type="component" value="Unassembled WGS sequence"/>
</dbReference>
<organism evidence="6 7">
    <name type="scientific">Rapidithrix thailandica</name>
    <dbReference type="NCBI Taxonomy" id="413964"/>
    <lineage>
        <taxon>Bacteria</taxon>
        <taxon>Pseudomonadati</taxon>
        <taxon>Bacteroidota</taxon>
        <taxon>Cytophagia</taxon>
        <taxon>Cytophagales</taxon>
        <taxon>Flammeovirgaceae</taxon>
        <taxon>Rapidithrix</taxon>
    </lineage>
</organism>
<sequence length="108" mass="12413">MKWYKLFVSEEEAFREMPDQSLQLVIAGEKKICLVRNGKNLYAIQNICPHMGASLSEGSVNKLNEVVCPWHHYRFQLTDGQECHLRTKEAETYPIKVETNGIFIGIEA</sequence>
<dbReference type="InterPro" id="IPR036922">
    <property type="entry name" value="Rieske_2Fe-2S_sf"/>
</dbReference>
<dbReference type="PANTHER" id="PTHR21496">
    <property type="entry name" value="FERREDOXIN-RELATED"/>
    <property type="match status" value="1"/>
</dbReference>
<accession>A0AAW9S4C3</accession>
<name>A0AAW9S4C3_9BACT</name>
<feature type="domain" description="Rieske" evidence="5">
    <location>
        <begin position="3"/>
        <end position="104"/>
    </location>
</feature>
<keyword evidence="7" id="KW-1185">Reference proteome</keyword>
<dbReference type="Gene3D" id="2.102.10.10">
    <property type="entry name" value="Rieske [2Fe-2S] iron-sulphur domain"/>
    <property type="match status" value="1"/>
</dbReference>
<dbReference type="SUPFAM" id="SSF50022">
    <property type="entry name" value="ISP domain"/>
    <property type="match status" value="1"/>
</dbReference>
<evidence type="ECO:0000313" key="6">
    <source>
        <dbReference type="EMBL" id="MEN7548392.1"/>
    </source>
</evidence>
<proteinExistence type="predicted"/>
<dbReference type="PROSITE" id="PS51296">
    <property type="entry name" value="RIESKE"/>
    <property type="match status" value="1"/>
</dbReference>
<keyword evidence="3" id="KW-0408">Iron</keyword>